<keyword evidence="2" id="KW-1185">Reference proteome</keyword>
<dbReference type="PANTHER" id="PTHR48478">
    <property type="entry name" value="LECTIN-LIKE"/>
    <property type="match status" value="1"/>
</dbReference>
<dbReference type="EMBL" id="JAUIZM010000008">
    <property type="protein sequence ID" value="KAK1368125.1"/>
    <property type="molecule type" value="Genomic_DNA"/>
</dbReference>
<dbReference type="PANTHER" id="PTHR48478:SF1">
    <property type="entry name" value="LECTIN-LIKE"/>
    <property type="match status" value="1"/>
</dbReference>
<organism evidence="1 2">
    <name type="scientific">Heracleum sosnowskyi</name>
    <dbReference type="NCBI Taxonomy" id="360622"/>
    <lineage>
        <taxon>Eukaryota</taxon>
        <taxon>Viridiplantae</taxon>
        <taxon>Streptophyta</taxon>
        <taxon>Embryophyta</taxon>
        <taxon>Tracheophyta</taxon>
        <taxon>Spermatophyta</taxon>
        <taxon>Magnoliopsida</taxon>
        <taxon>eudicotyledons</taxon>
        <taxon>Gunneridae</taxon>
        <taxon>Pentapetalae</taxon>
        <taxon>asterids</taxon>
        <taxon>campanulids</taxon>
        <taxon>Apiales</taxon>
        <taxon>Apiaceae</taxon>
        <taxon>Apioideae</taxon>
        <taxon>apioid superclade</taxon>
        <taxon>Tordylieae</taxon>
        <taxon>Tordyliinae</taxon>
        <taxon>Heracleum</taxon>
    </lineage>
</organism>
<dbReference type="InterPro" id="IPR052147">
    <property type="entry name" value="PP2-like/Lectin"/>
</dbReference>
<dbReference type="InterPro" id="IPR025886">
    <property type="entry name" value="PP2-like"/>
</dbReference>
<evidence type="ECO:0000313" key="1">
    <source>
        <dbReference type="EMBL" id="KAK1368125.1"/>
    </source>
</evidence>
<gene>
    <name evidence="1" type="ORF">POM88_034217</name>
</gene>
<sequence length="195" mass="21663">MSQAGSSHHDINTLWSYGRGIKMIHCPSQNSMSIVSNLSAKDNLWITWGYKHFISVVDGDFSQYALQKNCCSGECVDAAELTNVCWLELGGKYAINTMLTEGMTYEVKLVLKLLSDCNIEDPVIFSITTPDGCQHEHKENMVEMPRNQIIGITFGEFQALESYGLAEVEFSMKCTDVGSWKCGMVVIGALVVPKF</sequence>
<protein>
    <submittedName>
        <fullName evidence="1">Uncharacterized protein</fullName>
    </submittedName>
</protein>
<dbReference type="AlphaFoldDB" id="A0AAD8HL88"/>
<reference evidence="1" key="1">
    <citation type="submission" date="2023-02" db="EMBL/GenBank/DDBJ databases">
        <title>Genome of toxic invasive species Heracleum sosnowskyi carries increased number of genes despite the absence of recent whole-genome duplications.</title>
        <authorList>
            <person name="Schelkunov M."/>
            <person name="Shtratnikova V."/>
            <person name="Makarenko M."/>
            <person name="Klepikova A."/>
            <person name="Omelchenko D."/>
            <person name="Novikova G."/>
            <person name="Obukhova E."/>
            <person name="Bogdanov V."/>
            <person name="Penin A."/>
            <person name="Logacheva M."/>
        </authorList>
    </citation>
    <scope>NUCLEOTIDE SEQUENCE</scope>
    <source>
        <strain evidence="1">Hsosn_3</strain>
        <tissue evidence="1">Leaf</tissue>
    </source>
</reference>
<accession>A0AAD8HL88</accession>
<evidence type="ECO:0000313" key="2">
    <source>
        <dbReference type="Proteomes" id="UP001237642"/>
    </source>
</evidence>
<name>A0AAD8HL88_9APIA</name>
<comment type="caution">
    <text evidence="1">The sequence shown here is derived from an EMBL/GenBank/DDBJ whole genome shotgun (WGS) entry which is preliminary data.</text>
</comment>
<dbReference type="Proteomes" id="UP001237642">
    <property type="component" value="Unassembled WGS sequence"/>
</dbReference>
<dbReference type="Pfam" id="PF14299">
    <property type="entry name" value="PP2"/>
    <property type="match status" value="1"/>
</dbReference>
<dbReference type="GO" id="GO:0030246">
    <property type="term" value="F:carbohydrate binding"/>
    <property type="evidence" value="ECO:0007669"/>
    <property type="project" value="InterPro"/>
</dbReference>
<proteinExistence type="predicted"/>
<reference evidence="1" key="2">
    <citation type="submission" date="2023-05" db="EMBL/GenBank/DDBJ databases">
        <authorList>
            <person name="Schelkunov M.I."/>
        </authorList>
    </citation>
    <scope>NUCLEOTIDE SEQUENCE</scope>
    <source>
        <strain evidence="1">Hsosn_3</strain>
        <tissue evidence="1">Leaf</tissue>
    </source>
</reference>